<dbReference type="HOGENOM" id="CLU_299940_0_0_6"/>
<dbReference type="Proteomes" id="UP000019030">
    <property type="component" value="Chromosome"/>
</dbReference>
<organism evidence="2 3">
    <name type="scientific">Chania multitudinisentens RB-25</name>
    <dbReference type="NCBI Taxonomy" id="1441930"/>
    <lineage>
        <taxon>Bacteria</taxon>
        <taxon>Pseudomonadati</taxon>
        <taxon>Pseudomonadota</taxon>
        <taxon>Gammaproteobacteria</taxon>
        <taxon>Enterobacterales</taxon>
        <taxon>Yersiniaceae</taxon>
        <taxon>Chania</taxon>
    </lineage>
</organism>
<sequence length="1109" mass="118685">MSILVDGILKSSAGNVIGNADIVLTAISTSLVVLGGTPLSIKTDADGHYSFTLHNGNYAVSVSKEGNNWFSGMIGVTDLTIPKSINALLLQDAMMAEIPADYWSYFQAQAGILFTSFSKIDDAVQSTELAKESTANDAEIASLAKADAAINAGIALTAAQNAAITANIYPTLADAQTAITSGNIPSGRFFFIRSISDNSIADEYQNASGIAVATGRVFPAESYFRDAIAPVRLQNQYPDSGFAAGVVPSSRYSATLTPISNEYLNELGVINGIYSSGRTSTHVLVPIPASWLGRYVIMSCFFYNSELITPVVGTYHQYITTGTNIISDGLVNSVERLSDNILRVVSSGRIPTGSGVTALAIGAGGFGTGGETKLICAPTFALSDAPILLETFEWDVLDSIRAERMNTISADVLSGSERINTLETKTEGLPTSFIRNFETNGAMEMQTAWTYYGSGVFESVSHIHELSDIGIAGGFRVTPPSGGNTASRFDSNAATISVVANAAPGEKLLVGTVVYASDGATFPNLTSSAGFTITQDGILTGANSWGHVQINAKTRFYFAVFNAIAAEITRLTIGFTASNSYFPDSPAVRYHTGIFVHHATDIRLPTESTIQSYLGWDGQGSNAEFFQQLQDLLDASTDAISPVLRLGGDGLAESYVEVFREGRKVRRSFTPFPAESLTTPNVFNFRSDYIDNVQIRQMTDDVAPYRALGTTIGANHGFSMTKITATAHGKTTADIGSIYSNGGMQYVLVGIDTVNAVYLTSRTDNSAVPVGVLTRVSGGVSTANIVGTAATTTQMYPPIKNREISCQIDGVTVTDKTGFFSYRDSVVFSESYEIMDKASIVAWYENYGASGVITPDGDAAIHVSISYAFDRDAHCTIYTDFLTLKDGVPLQDIMFLQAVRGSANDGAVKYYIPKALPFTQFGLNFDFANIGSSSTVGWTDRVNLTPARCEPTGILADRLIQLSDRFGFAMGYLPVGSTSLSVRRTNATVKAMQISNNGTKVYLSAIDNGTRALAAGQYYSTVGYRNLLINSSARTAHYAVRTNGADYLYVDWHAHGIDRVPVPPDYAGRSFEIVEKSDNVAVLSESLTNTIVVNVSDSKSYGYLILRIN</sequence>
<name>W0LKZ4_9GAMM</name>
<accession>W0LKZ4</accession>
<dbReference type="STRING" id="1441930.Z042_23200"/>
<dbReference type="OrthoDB" id="3307920at2"/>
<dbReference type="PATRIC" id="fig|1441930.4.peg.4587"/>
<reference evidence="2 3" key="2">
    <citation type="submission" date="2015-03" db="EMBL/GenBank/DDBJ databases">
        <authorList>
            <person name="Chan K.-G."/>
        </authorList>
    </citation>
    <scope>NUCLEOTIDE SEQUENCE [LARGE SCALE GENOMIC DNA]</scope>
    <source>
        <strain evidence="2 3">RB-25</strain>
    </source>
</reference>
<reference evidence="2 3" key="1">
    <citation type="submission" date="2014-01" db="EMBL/GenBank/DDBJ databases">
        <title>Isolation of Serratia multitudinisentens RB-25 from Ex-Landfill site.</title>
        <authorList>
            <person name="Robson E.H.J."/>
        </authorList>
    </citation>
    <scope>NUCLEOTIDE SEQUENCE [LARGE SCALE GENOMIC DNA]</scope>
    <source>
        <strain evidence="2 3">RB-25</strain>
    </source>
</reference>
<dbReference type="Gene3D" id="2.60.40.1120">
    <property type="entry name" value="Carboxypeptidase-like, regulatory domain"/>
    <property type="match status" value="1"/>
</dbReference>
<dbReference type="Pfam" id="PF08400">
    <property type="entry name" value="phage_tail_N"/>
    <property type="match status" value="1"/>
</dbReference>
<dbReference type="eggNOG" id="ENOG5030KSI">
    <property type="taxonomic scope" value="Bacteria"/>
</dbReference>
<feature type="domain" description="Lambda-like tail fibre protein N-terminal" evidence="1">
    <location>
        <begin position="1"/>
        <end position="90"/>
    </location>
</feature>
<evidence type="ECO:0000313" key="2">
    <source>
        <dbReference type="EMBL" id="AHG22997.1"/>
    </source>
</evidence>
<dbReference type="EMBL" id="CP007044">
    <property type="protein sequence ID" value="AHG22997.1"/>
    <property type="molecule type" value="Genomic_DNA"/>
</dbReference>
<dbReference type="InterPro" id="IPR013609">
    <property type="entry name" value="Stf-like_N"/>
</dbReference>
<dbReference type="InterPro" id="IPR008969">
    <property type="entry name" value="CarboxyPept-like_regulatory"/>
</dbReference>
<dbReference type="RefSeq" id="WP_024910304.1">
    <property type="nucleotide sequence ID" value="NZ_CP007044.2"/>
</dbReference>
<dbReference type="AlphaFoldDB" id="W0LKZ4"/>
<evidence type="ECO:0000259" key="1">
    <source>
        <dbReference type="Pfam" id="PF08400"/>
    </source>
</evidence>
<keyword evidence="3" id="KW-1185">Reference proteome</keyword>
<protein>
    <recommendedName>
        <fullName evidence="1">Lambda-like tail fibre protein N-terminal domain-containing protein</fullName>
    </recommendedName>
</protein>
<dbReference type="KEGG" id="sfo:Z042_23200"/>
<dbReference type="SUPFAM" id="SSF49464">
    <property type="entry name" value="Carboxypeptidase regulatory domain-like"/>
    <property type="match status" value="1"/>
</dbReference>
<gene>
    <name evidence="2" type="ORF">Z042_23200</name>
</gene>
<proteinExistence type="predicted"/>
<evidence type="ECO:0000313" key="3">
    <source>
        <dbReference type="Proteomes" id="UP000019030"/>
    </source>
</evidence>